<comment type="function">
    <text evidence="9">Scaffolding subunit of the trimeric nuclear exosome targeting (NEXT) complex that is involved in the surveillance and turnover of aberrant transcripts and non-coding RNAs. NEXT functions as an RNA exosome cofactor that directs a subset of non-coding short-lived RNAs for exosomal degradation. May be involved in pre-mRNA splicing. It is required for 3'-end maturation of telomerase RNA component (TERC), TERC 3'-end targeting to the nuclear RNA exosome, and for telomerase function.</text>
</comment>
<dbReference type="InterPro" id="IPR052115">
    <property type="entry name" value="NEXT_complex_subunit_ZCCHC8"/>
</dbReference>
<dbReference type="InterPro" id="IPR001878">
    <property type="entry name" value="Znf_CCHC"/>
</dbReference>
<evidence type="ECO:0000313" key="13">
    <source>
        <dbReference type="EMBL" id="KAK6483517.1"/>
    </source>
</evidence>
<evidence type="ECO:0000256" key="2">
    <source>
        <dbReference type="ARBA" id="ARBA00007497"/>
    </source>
</evidence>
<feature type="compositionally biased region" description="Pro residues" evidence="11">
    <location>
        <begin position="482"/>
        <end position="518"/>
    </location>
</feature>
<evidence type="ECO:0000256" key="9">
    <source>
        <dbReference type="ARBA" id="ARBA00045870"/>
    </source>
</evidence>
<evidence type="ECO:0000256" key="3">
    <source>
        <dbReference type="ARBA" id="ARBA00022379"/>
    </source>
</evidence>
<dbReference type="SMART" id="SM00581">
    <property type="entry name" value="PSP"/>
    <property type="match status" value="1"/>
</dbReference>
<evidence type="ECO:0000256" key="10">
    <source>
        <dbReference type="PROSITE-ProRule" id="PRU00047"/>
    </source>
</evidence>
<feature type="region of interest" description="Disordered" evidence="11">
    <location>
        <begin position="339"/>
        <end position="358"/>
    </location>
</feature>
<proteinExistence type="inferred from homology"/>
<evidence type="ECO:0000313" key="14">
    <source>
        <dbReference type="Proteomes" id="UP001369086"/>
    </source>
</evidence>
<dbReference type="PROSITE" id="PS50158">
    <property type="entry name" value="ZF_CCHC"/>
    <property type="match status" value="1"/>
</dbReference>
<protein>
    <recommendedName>
        <fullName evidence="3">Zinc finger CCHC domain-containing protein 8</fullName>
    </recommendedName>
    <alternativeName>
        <fullName evidence="8">TRAMP-like complex RNA-binding factor ZCCHC8</fullName>
    </alternativeName>
</protein>
<feature type="compositionally biased region" description="Basic and acidic residues" evidence="11">
    <location>
        <begin position="342"/>
        <end position="356"/>
    </location>
</feature>
<dbReference type="PANTHER" id="PTHR13316">
    <property type="entry name" value="ZINC FINGER, CCHC DOMAIN CONTAINING 8"/>
    <property type="match status" value="1"/>
</dbReference>
<evidence type="ECO:0000256" key="11">
    <source>
        <dbReference type="SAM" id="MobiDB-lite"/>
    </source>
</evidence>
<feature type="region of interest" description="Disordered" evidence="11">
    <location>
        <begin position="557"/>
        <end position="597"/>
    </location>
</feature>
<feature type="compositionally biased region" description="Basic and acidic residues" evidence="11">
    <location>
        <begin position="586"/>
        <end position="597"/>
    </location>
</feature>
<name>A0ABR0ZFD5_HUSHU</name>
<feature type="region of interest" description="Disordered" evidence="11">
    <location>
        <begin position="412"/>
        <end position="435"/>
    </location>
</feature>
<organism evidence="13 14">
    <name type="scientific">Huso huso</name>
    <name type="common">Beluga</name>
    <name type="synonym">Acipenser huso</name>
    <dbReference type="NCBI Taxonomy" id="61971"/>
    <lineage>
        <taxon>Eukaryota</taxon>
        <taxon>Metazoa</taxon>
        <taxon>Chordata</taxon>
        <taxon>Craniata</taxon>
        <taxon>Vertebrata</taxon>
        <taxon>Euteleostomi</taxon>
        <taxon>Actinopterygii</taxon>
        <taxon>Chondrostei</taxon>
        <taxon>Acipenseriformes</taxon>
        <taxon>Acipenseridae</taxon>
        <taxon>Huso</taxon>
    </lineage>
</organism>
<feature type="compositionally biased region" description="Polar residues" evidence="11">
    <location>
        <begin position="61"/>
        <end position="74"/>
    </location>
</feature>
<feature type="compositionally biased region" description="Low complexity" evidence="11">
    <location>
        <begin position="557"/>
        <end position="567"/>
    </location>
</feature>
<evidence type="ECO:0000256" key="4">
    <source>
        <dbReference type="ARBA" id="ARBA00022723"/>
    </source>
</evidence>
<evidence type="ECO:0000256" key="6">
    <source>
        <dbReference type="ARBA" id="ARBA00022833"/>
    </source>
</evidence>
<gene>
    <name evidence="13" type="ORF">HHUSO_G15040</name>
</gene>
<feature type="compositionally biased region" description="Polar residues" evidence="11">
    <location>
        <begin position="574"/>
        <end position="585"/>
    </location>
</feature>
<feature type="compositionally biased region" description="Polar residues" evidence="11">
    <location>
        <begin position="452"/>
        <end position="462"/>
    </location>
</feature>
<evidence type="ECO:0000256" key="1">
    <source>
        <dbReference type="ARBA" id="ARBA00004642"/>
    </source>
</evidence>
<feature type="region of interest" description="Disordered" evidence="11">
    <location>
        <begin position="651"/>
        <end position="675"/>
    </location>
</feature>
<comment type="subcellular location">
    <subcellularLocation>
        <location evidence="1">Nucleus</location>
        <location evidence="1">Nucleoplasm</location>
    </subcellularLocation>
</comment>
<keyword evidence="7" id="KW-0539">Nucleus</keyword>
<dbReference type="Pfam" id="PF04046">
    <property type="entry name" value="PSP"/>
    <property type="match status" value="1"/>
</dbReference>
<dbReference type="InterPro" id="IPR006568">
    <property type="entry name" value="PSP_pro-rich"/>
</dbReference>
<evidence type="ECO:0000259" key="12">
    <source>
        <dbReference type="PROSITE" id="PS50158"/>
    </source>
</evidence>
<reference evidence="13 14" key="1">
    <citation type="submission" date="2021-05" db="EMBL/GenBank/DDBJ databases">
        <authorList>
            <person name="Zahm M."/>
            <person name="Klopp C."/>
            <person name="Cabau C."/>
            <person name="Kuhl H."/>
            <person name="Suciu R."/>
            <person name="Ciorpac M."/>
            <person name="Holostenco D."/>
            <person name="Gessner J."/>
            <person name="Wuertz S."/>
            <person name="Hohne C."/>
            <person name="Stock M."/>
            <person name="Gislard M."/>
            <person name="Lluch J."/>
            <person name="Milhes M."/>
            <person name="Lampietro C."/>
            <person name="Lopez Roques C."/>
            <person name="Donnadieu C."/>
            <person name="Du K."/>
            <person name="Schartl M."/>
            <person name="Guiguen Y."/>
        </authorList>
    </citation>
    <scope>NUCLEOTIDE SEQUENCE [LARGE SCALE GENOMIC DNA]</scope>
    <source>
        <strain evidence="13">Hh-F2</strain>
        <tissue evidence="13">Blood</tissue>
    </source>
</reference>
<evidence type="ECO:0000256" key="7">
    <source>
        <dbReference type="ARBA" id="ARBA00023242"/>
    </source>
</evidence>
<dbReference type="EMBL" id="JAHFZB010000012">
    <property type="protein sequence ID" value="KAK6483517.1"/>
    <property type="molecule type" value="Genomic_DNA"/>
</dbReference>
<evidence type="ECO:0000256" key="8">
    <source>
        <dbReference type="ARBA" id="ARBA00032546"/>
    </source>
</evidence>
<feature type="compositionally biased region" description="Polar residues" evidence="11">
    <location>
        <begin position="412"/>
        <end position="429"/>
    </location>
</feature>
<dbReference type="PANTHER" id="PTHR13316:SF0">
    <property type="entry name" value="ZINC FINGER CCHC DOMAIN-CONTAINING PROTEIN 8"/>
    <property type="match status" value="1"/>
</dbReference>
<feature type="domain" description="CCHC-type" evidence="12">
    <location>
        <begin position="224"/>
        <end position="239"/>
    </location>
</feature>
<comment type="caution">
    <text evidence="13">The sequence shown here is derived from an EMBL/GenBank/DDBJ whole genome shotgun (WGS) entry which is preliminary data.</text>
</comment>
<keyword evidence="6" id="KW-0862">Zinc</keyword>
<accession>A0ABR0ZFD5</accession>
<comment type="similarity">
    <text evidence="2">Belongs to the ZCCHC8 family.</text>
</comment>
<keyword evidence="4" id="KW-0479">Metal-binding</keyword>
<sequence length="732" mass="81254">MAEVDFGCSELFQQLDEDKPAATHIRFEDARESEDESQGLRERLEECEETVARLKEENILSRRNGTQQTSQQGLHKTRTMEESRLDGPLLQILFTNNAISKQYHQEIEDCIFSLVQKYQEQSKNDTEKASFDVKPQPSSFILEENHKVKTANTVKKIKDAFSVVGSVLYFTNFCLDKLGQPLLSENPQLTDGWEIPKYQQVFSQVISIDGQEVQIKDKRPKPCCFNCGSDLHQLKDCPKVKLSVVNTVIKVCFCKPRDFARISEKRKELSQNSNQNSYQRYHADEERFGKYKAGTISAELQTALGIPENSLPPFIYRMRQLGYPPGWLKEAEMENSGLALYDGKDDGGMDKDKNDQSRQVSYDVSKLIDFPGFNVPAPKRMLDEWSSYNSIPMQHNHLKECFATYLSSNYPEPGSSSNKRAYESDSTPCNPKKRRSDINETVMCLDMDVDSGSETPHSSQGYDNFHFQPPLPPGSPAMSTLPPLPRGTPPGTPPNFVPPPPLTPTPPPLPKGTPPPTPTNGSPAVQPHVVDDSTDADALTLEELEEQQRLIWAALENSETTTNSDSETLADTPLTGTSQTSSPSRNDTEAVTREAGELKLEAADTTVKDGDKELEKPVPAVESISSVVADSTSNSTDSYEVPMEIKEEPVCIGASESPSSSTALEAGNRTDEEARDGSEIVGFVPHRSNFAAGITPFEDTGEYTNVAKTTGVYLKLRDLLKSSPRNQTKAKN</sequence>
<feature type="region of interest" description="Disordered" evidence="11">
    <location>
        <begin position="448"/>
        <end position="530"/>
    </location>
</feature>
<keyword evidence="5 10" id="KW-0863">Zinc-finger</keyword>
<feature type="region of interest" description="Disordered" evidence="11">
    <location>
        <begin position="58"/>
        <end position="79"/>
    </location>
</feature>
<keyword evidence="14" id="KW-1185">Reference proteome</keyword>
<evidence type="ECO:0000256" key="5">
    <source>
        <dbReference type="ARBA" id="ARBA00022771"/>
    </source>
</evidence>
<dbReference type="Proteomes" id="UP001369086">
    <property type="component" value="Unassembled WGS sequence"/>
</dbReference>